<dbReference type="PROSITE" id="PS51021">
    <property type="entry name" value="BAR"/>
    <property type="match status" value="1"/>
</dbReference>
<evidence type="ECO:0000313" key="6">
    <source>
        <dbReference type="EMBL" id="WFD23289.1"/>
    </source>
</evidence>
<dbReference type="InterPro" id="IPR046982">
    <property type="entry name" value="BIN3/RVS161-like"/>
</dbReference>
<dbReference type="GO" id="GO:0043332">
    <property type="term" value="C:mating projection tip"/>
    <property type="evidence" value="ECO:0007669"/>
    <property type="project" value="TreeGrafter"/>
</dbReference>
<feature type="region of interest" description="Disordered" evidence="4">
    <location>
        <begin position="1"/>
        <end position="30"/>
    </location>
</feature>
<keyword evidence="7" id="KW-1185">Reference proteome</keyword>
<dbReference type="Gene3D" id="1.20.1270.60">
    <property type="entry name" value="Arfaptin homology (AH) domain/BAR domain"/>
    <property type="match status" value="1"/>
</dbReference>
<protein>
    <submittedName>
        <fullName evidence="6">BAR adaptor protein Hob3</fullName>
    </submittedName>
</protein>
<gene>
    <name evidence="6" type="primary">hob3</name>
    <name evidence="6" type="ORF">MEQU1_001978</name>
</gene>
<feature type="region of interest" description="Disordered" evidence="4">
    <location>
        <begin position="146"/>
        <end position="165"/>
    </location>
</feature>
<evidence type="ECO:0000256" key="4">
    <source>
        <dbReference type="SAM" id="MobiDB-lite"/>
    </source>
</evidence>
<reference evidence="6" key="1">
    <citation type="submission" date="2023-03" db="EMBL/GenBank/DDBJ databases">
        <title>Mating type loci evolution in Malassezia.</title>
        <authorList>
            <person name="Coelho M.A."/>
        </authorList>
    </citation>
    <scope>NUCLEOTIDE SEQUENCE</scope>
    <source>
        <strain evidence="6">CBS 12830</strain>
    </source>
</reference>
<dbReference type="GO" id="GO:1990528">
    <property type="term" value="C:Rvs161p-Rvs167p complex"/>
    <property type="evidence" value="ECO:0007669"/>
    <property type="project" value="TreeGrafter"/>
</dbReference>
<dbReference type="GO" id="GO:0030479">
    <property type="term" value="C:actin cortical patch"/>
    <property type="evidence" value="ECO:0007669"/>
    <property type="project" value="TreeGrafter"/>
</dbReference>
<dbReference type="Pfam" id="PF03114">
    <property type="entry name" value="BAR"/>
    <property type="match status" value="1"/>
</dbReference>
<dbReference type="GO" id="GO:0006897">
    <property type="term" value="P:endocytosis"/>
    <property type="evidence" value="ECO:0007669"/>
    <property type="project" value="InterPro"/>
</dbReference>
<dbReference type="PANTHER" id="PTHR47174:SF3">
    <property type="entry name" value="BRIDGING INTEGRATOR 3"/>
    <property type="match status" value="1"/>
</dbReference>
<evidence type="ECO:0000313" key="7">
    <source>
        <dbReference type="Proteomes" id="UP001214415"/>
    </source>
</evidence>
<dbReference type="PANTHER" id="PTHR47174">
    <property type="entry name" value="BRIDGING INTEGRATOR 3"/>
    <property type="match status" value="1"/>
</dbReference>
<dbReference type="AlphaFoldDB" id="A0AAF0IYU2"/>
<dbReference type="GO" id="GO:0008289">
    <property type="term" value="F:lipid binding"/>
    <property type="evidence" value="ECO:0007669"/>
    <property type="project" value="TreeGrafter"/>
</dbReference>
<dbReference type="Proteomes" id="UP001214415">
    <property type="component" value="Chromosome 3"/>
</dbReference>
<name>A0AAF0IYU2_9BASI</name>
<evidence type="ECO:0000256" key="3">
    <source>
        <dbReference type="ARBA" id="ARBA00023212"/>
    </source>
</evidence>
<feature type="domain" description="BAR" evidence="5">
    <location>
        <begin position="17"/>
        <end position="245"/>
    </location>
</feature>
<evidence type="ECO:0000256" key="1">
    <source>
        <dbReference type="ARBA" id="ARBA00004245"/>
    </source>
</evidence>
<evidence type="ECO:0000259" key="5">
    <source>
        <dbReference type="PROSITE" id="PS51021"/>
    </source>
</evidence>
<dbReference type="SUPFAM" id="SSF103657">
    <property type="entry name" value="BAR/IMD domain-like"/>
    <property type="match status" value="1"/>
</dbReference>
<comment type="subcellular location">
    <subcellularLocation>
        <location evidence="1">Cytoplasm</location>
        <location evidence="1">Cytoskeleton</location>
    </subcellularLocation>
</comment>
<dbReference type="SMART" id="SM00721">
    <property type="entry name" value="BAR"/>
    <property type="match status" value="1"/>
</dbReference>
<keyword evidence="2" id="KW-0963">Cytoplasm</keyword>
<dbReference type="GO" id="GO:0051666">
    <property type="term" value="P:actin cortical patch localization"/>
    <property type="evidence" value="ECO:0007669"/>
    <property type="project" value="InterPro"/>
</dbReference>
<organism evidence="6 7">
    <name type="scientific">Malassezia equina</name>
    <dbReference type="NCBI Taxonomy" id="1381935"/>
    <lineage>
        <taxon>Eukaryota</taxon>
        <taxon>Fungi</taxon>
        <taxon>Dikarya</taxon>
        <taxon>Basidiomycota</taxon>
        <taxon>Ustilaginomycotina</taxon>
        <taxon>Malasseziomycetes</taxon>
        <taxon>Malasseziales</taxon>
        <taxon>Malasseziaceae</taxon>
        <taxon>Malassezia</taxon>
    </lineage>
</organism>
<dbReference type="FunFam" id="1.20.1270.60:FF:000014">
    <property type="entry name" value="Protein hob3, variant"/>
    <property type="match status" value="1"/>
</dbReference>
<feature type="compositionally biased region" description="Polar residues" evidence="4">
    <location>
        <begin position="12"/>
        <end position="22"/>
    </location>
</feature>
<dbReference type="GO" id="GO:0097320">
    <property type="term" value="P:plasma membrane tubulation"/>
    <property type="evidence" value="ECO:0007669"/>
    <property type="project" value="TreeGrafter"/>
</dbReference>
<accession>A0AAF0IYU2</accession>
<sequence>MSWGGLKKSFNRAGTQLMQRTGQLERSDDTRFKEEEAKYREFEKHATTLLKYSRDYLDAIRLMSASEARIGDTIEGFYHDNSQTASIASSYKRALEELDARTAKELDGPYRATVLDPMSKLCSYFPEVNKLIEKRGRKLLDYDASRSRYKKQSERPGDDPSKLPRYVSITDNSMERENNEAKLVFDAIDEQLMTELPQLVDMRVPYLDPSLEMMIRIQIKFAQEGYEQLGGVQRYFPEQVRNDYADGQLDAQVEGVLQEMRGLSICGLGQ</sequence>
<feature type="compositionally biased region" description="Basic and acidic residues" evidence="4">
    <location>
        <begin position="146"/>
        <end position="162"/>
    </location>
</feature>
<dbReference type="GO" id="GO:0031097">
    <property type="term" value="C:medial cortex"/>
    <property type="evidence" value="ECO:0007669"/>
    <property type="project" value="TreeGrafter"/>
</dbReference>
<dbReference type="InterPro" id="IPR004148">
    <property type="entry name" value="BAR_dom"/>
</dbReference>
<keyword evidence="3" id="KW-0206">Cytoskeleton</keyword>
<dbReference type="InterPro" id="IPR027267">
    <property type="entry name" value="AH/BAR_dom_sf"/>
</dbReference>
<proteinExistence type="predicted"/>
<evidence type="ECO:0000256" key="2">
    <source>
        <dbReference type="ARBA" id="ARBA00022490"/>
    </source>
</evidence>
<dbReference type="EMBL" id="CP119902">
    <property type="protein sequence ID" value="WFD23289.1"/>
    <property type="molecule type" value="Genomic_DNA"/>
</dbReference>